<protein>
    <submittedName>
        <fullName evidence="2">DUF6090 family protein</fullName>
    </submittedName>
</protein>
<dbReference type="Pfam" id="PF19578">
    <property type="entry name" value="DUF6090"/>
    <property type="match status" value="1"/>
</dbReference>
<keyword evidence="3" id="KW-1185">Reference proteome</keyword>
<keyword evidence="1" id="KW-0472">Membrane</keyword>
<evidence type="ECO:0000313" key="2">
    <source>
        <dbReference type="EMBL" id="MDT0558294.1"/>
    </source>
</evidence>
<feature type="transmembrane region" description="Helical" evidence="1">
    <location>
        <begin position="21"/>
        <end position="42"/>
    </location>
</feature>
<organism evidence="2 3">
    <name type="scientific">Microcosmobacter mediterraneus</name>
    <dbReference type="NCBI Taxonomy" id="3075607"/>
    <lineage>
        <taxon>Bacteria</taxon>
        <taxon>Pseudomonadati</taxon>
        <taxon>Bacteroidota</taxon>
        <taxon>Flavobacteriia</taxon>
        <taxon>Flavobacteriales</taxon>
        <taxon>Flavobacteriaceae</taxon>
        <taxon>Microcosmobacter</taxon>
    </lineage>
</organism>
<dbReference type="InterPro" id="IPR045749">
    <property type="entry name" value="DUF6090"/>
</dbReference>
<keyword evidence="1" id="KW-1133">Transmembrane helix</keyword>
<name>A0ABU2YJE4_9FLAO</name>
<dbReference type="Proteomes" id="UP001259492">
    <property type="component" value="Unassembled WGS sequence"/>
</dbReference>
<comment type="caution">
    <text evidence="2">The sequence shown here is derived from an EMBL/GenBank/DDBJ whole genome shotgun (WGS) entry which is preliminary data.</text>
</comment>
<dbReference type="EMBL" id="JAVRIA010000003">
    <property type="protein sequence ID" value="MDT0558294.1"/>
    <property type="molecule type" value="Genomic_DNA"/>
</dbReference>
<reference evidence="2 3" key="1">
    <citation type="submission" date="2023-09" db="EMBL/GenBank/DDBJ databases">
        <authorList>
            <person name="Rey-Velasco X."/>
        </authorList>
    </citation>
    <scope>NUCLEOTIDE SEQUENCE [LARGE SCALE GENOMIC DNA]</scope>
    <source>
        <strain evidence="2 3">W332</strain>
    </source>
</reference>
<evidence type="ECO:0000256" key="1">
    <source>
        <dbReference type="SAM" id="Phobius"/>
    </source>
</evidence>
<sequence>MLKFFRHIRKSLLEQNKMGKYFKYAIGEILLVVIGILIALQINNWNEKNKSRTKENVILTNFKEDLNSDLVKLEALKKAFQLRVESKKIFESVYQNKAKEPVSLSQAFKNQYVELLIGFSPNTITIDEIKNSSGMAIISSTELRRQLVTLYNTYDIFITKLKIGFTKNQELLDYVSYHFDNVLEPTDSEINKMLNDKYFINQIIANYSYGLLEETVINYNLCMETLNMLEKQLK</sequence>
<gene>
    <name evidence="2" type="ORF">RM697_06540</name>
</gene>
<dbReference type="RefSeq" id="WP_311427068.1">
    <property type="nucleotide sequence ID" value="NZ_JAVRIA010000003.1"/>
</dbReference>
<evidence type="ECO:0000313" key="3">
    <source>
        <dbReference type="Proteomes" id="UP001259492"/>
    </source>
</evidence>
<keyword evidence="1" id="KW-0812">Transmembrane</keyword>
<proteinExistence type="predicted"/>
<accession>A0ABU2YJE4</accession>